<evidence type="ECO:0000256" key="3">
    <source>
        <dbReference type="ARBA" id="ARBA00022475"/>
    </source>
</evidence>
<dbReference type="FunFam" id="3.40.190.10:FF:000178">
    <property type="entry name" value="Glutamate receptor subunit"/>
    <property type="match status" value="1"/>
</dbReference>
<keyword evidence="13" id="KW-0407">Ion channel</keyword>
<keyword evidence="17" id="KW-1015">Disulfide bond</keyword>
<dbReference type="KEGG" id="bbel:109486375"/>
<dbReference type="InterPro" id="IPR019594">
    <property type="entry name" value="Glu/Gly-bd"/>
</dbReference>
<feature type="binding site" evidence="15">
    <location>
        <position position="523"/>
    </location>
    <ligand>
        <name>L-glutamate</name>
        <dbReference type="ChEBI" id="CHEBI:29985"/>
    </ligand>
</feature>
<dbReference type="InterPro" id="IPR028082">
    <property type="entry name" value="Peripla_BP_I"/>
</dbReference>
<keyword evidence="11" id="KW-0628">Postsynaptic cell membrane</keyword>
<keyword evidence="21" id="KW-1185">Reference proteome</keyword>
<feature type="transmembrane region" description="Helical" evidence="18">
    <location>
        <begin position="552"/>
        <end position="584"/>
    </location>
</feature>
<dbReference type="SMART" id="SM00918">
    <property type="entry name" value="Lig_chan-Glu_bd"/>
    <property type="match status" value="1"/>
</dbReference>
<feature type="site" description="Crucial to convey clamshell closure to channel opening" evidence="16">
    <location>
        <position position="668"/>
    </location>
</feature>
<evidence type="ECO:0000256" key="17">
    <source>
        <dbReference type="PIRSR" id="PIRSR601508-3"/>
    </source>
</evidence>
<evidence type="ECO:0000256" key="1">
    <source>
        <dbReference type="ARBA" id="ARBA00004651"/>
    </source>
</evidence>
<evidence type="ECO:0000256" key="11">
    <source>
        <dbReference type="ARBA" id="ARBA00023257"/>
    </source>
</evidence>
<evidence type="ECO:0000256" key="10">
    <source>
        <dbReference type="ARBA" id="ARBA00023180"/>
    </source>
</evidence>
<name>A0A6P5AHF3_BRABE</name>
<evidence type="ECO:0000256" key="16">
    <source>
        <dbReference type="PIRSR" id="PIRSR601508-2"/>
    </source>
</evidence>
<keyword evidence="8 18" id="KW-0472">Membrane</keyword>
<evidence type="ECO:0000256" key="2">
    <source>
        <dbReference type="ARBA" id="ARBA00022448"/>
    </source>
</evidence>
<proteinExistence type="predicted"/>
<evidence type="ECO:0000256" key="15">
    <source>
        <dbReference type="PIRSR" id="PIRSR601508-1"/>
    </source>
</evidence>
<dbReference type="InterPro" id="IPR001508">
    <property type="entry name" value="Iono_Glu_rcpt_met"/>
</dbReference>
<evidence type="ECO:0000256" key="6">
    <source>
        <dbReference type="ARBA" id="ARBA00023018"/>
    </source>
</evidence>
<sequence length="876" mass="99188">MTPAAAYTNARPRQERSNHFLLPASLCLNGATMIASTMRVSVVVLILTIAYFHTALSVQVTVGVVYTAGNREAYSGTVRQILRLVNASDDYGTRNVTLDIVEKDANCSSENAIYNVINSFRQQDICNIVVINNERKSDEGSTPCSFHNENDTSLLALFVSRPSRSGVLLNSGPGVMNLYPEPIDLSKMVIDTVQKYRWTSAFVLYDKFADSYRTLEQFLNWAADRDWLLRVKEIPLLSRSEVDRRELRSLLLQIRMSREVHVILMTNSDIIVTVLEKAVHMQMLNYQYQWVITSLNGPLGTVPLEDYEFSGARMTFFHPNFELGDDTRLFERFVIDAMLTVVNTAADMVEDTGGEDQCLLHTYATKVEFEGYSGTVAFDKDGIRDNLQMDLLENKGRELRKVGTWSSVHGTNLTSTFNTSFLTNPVLGGKKLKIITKERHPYVQLKKNADAFELEGEERYEGYLMDLIRKMALHLNFTYSLDILEDAHVGEKQPDGSWDGMIGELFNYRVDVVLDAVSTRSFRLEAVDFTEPIEMSGYYLIMKRPSKAIPGIFQFLAPFSTSVWIVIGCACLLVAILSTVISYLDPYEWHQLAKRGEVKPEEGGNWDFLNSMWSAWGAFVGGGAEFLPCSYAGRVLSSTWWFVILVVISSYTANLAAFLTQTRLEETVSSLDQLANSKFNYGALARNTIVQFLVTATDEPYKSVGNHLKMNREEVLLDSRDELLDKAEREKFVFIADAENAFTIKEERCVLMTVGEKFFLSPLALMLPRGSPYVKEFNRLILEFRENGFMDILHNRWFRASGKCDSVISKSDQSVLDLESFAGLFYFMLMGIALTMLVMAAEKVWFMRQEKDKKKSDLELADRNGAKDGELEALRA</sequence>
<dbReference type="FunFam" id="3.40.190.10:FF:000400">
    <property type="entry name" value="Predicted protein"/>
    <property type="match status" value="1"/>
</dbReference>
<dbReference type="Gene3D" id="3.40.50.2300">
    <property type="match status" value="4"/>
</dbReference>
<dbReference type="RefSeq" id="XP_019645764.1">
    <property type="nucleotide sequence ID" value="XM_019790205.1"/>
</dbReference>
<evidence type="ECO:0000256" key="7">
    <source>
        <dbReference type="ARBA" id="ARBA00023065"/>
    </source>
</evidence>
<feature type="binding site" evidence="15">
    <location>
        <position position="737"/>
    </location>
    <ligand>
        <name>L-glutamate</name>
        <dbReference type="ChEBI" id="CHEBI:29985"/>
    </ligand>
</feature>
<dbReference type="GO" id="GO:0045211">
    <property type="term" value="C:postsynaptic membrane"/>
    <property type="evidence" value="ECO:0007669"/>
    <property type="project" value="UniProtKB-SubCell"/>
</dbReference>
<gene>
    <name evidence="22" type="primary">LOC109486375</name>
</gene>
<evidence type="ECO:0000259" key="19">
    <source>
        <dbReference type="SMART" id="SM00079"/>
    </source>
</evidence>
<evidence type="ECO:0000313" key="21">
    <source>
        <dbReference type="Proteomes" id="UP000515135"/>
    </source>
</evidence>
<evidence type="ECO:0000313" key="22">
    <source>
        <dbReference type="RefSeq" id="XP_019645764.1"/>
    </source>
</evidence>
<evidence type="ECO:0000256" key="9">
    <source>
        <dbReference type="ARBA" id="ARBA00023170"/>
    </source>
</evidence>
<evidence type="ECO:0000256" key="13">
    <source>
        <dbReference type="ARBA" id="ARBA00023303"/>
    </source>
</evidence>
<keyword evidence="7" id="KW-0406">Ion transport</keyword>
<dbReference type="Pfam" id="PF10613">
    <property type="entry name" value="Lig_chan-Glu_bd"/>
    <property type="match status" value="1"/>
</dbReference>
<dbReference type="Proteomes" id="UP000515135">
    <property type="component" value="Unplaced"/>
</dbReference>
<dbReference type="GO" id="GO:0015276">
    <property type="term" value="F:ligand-gated monoatomic ion channel activity"/>
    <property type="evidence" value="ECO:0007669"/>
    <property type="project" value="InterPro"/>
</dbReference>
<keyword evidence="2" id="KW-0813">Transport</keyword>
<feature type="disulfide bond" evidence="17">
    <location>
        <begin position="749"/>
        <end position="804"/>
    </location>
</feature>
<evidence type="ECO:0000259" key="20">
    <source>
        <dbReference type="SMART" id="SM00918"/>
    </source>
</evidence>
<dbReference type="Pfam" id="PF00060">
    <property type="entry name" value="Lig_chan"/>
    <property type="match status" value="1"/>
</dbReference>
<evidence type="ECO:0000256" key="5">
    <source>
        <dbReference type="ARBA" id="ARBA00022989"/>
    </source>
</evidence>
<dbReference type="FunFam" id="1.10.287.70:FF:000299">
    <property type="entry name" value="Uncharacterized protein"/>
    <property type="match status" value="1"/>
</dbReference>
<dbReference type="PRINTS" id="PR00177">
    <property type="entry name" value="NMDARECEPTOR"/>
</dbReference>
<dbReference type="Gene3D" id="1.10.287.70">
    <property type="match status" value="1"/>
</dbReference>
<keyword evidence="10" id="KW-0325">Glycoprotein</keyword>
<evidence type="ECO:0000256" key="18">
    <source>
        <dbReference type="SAM" id="Phobius"/>
    </source>
</evidence>
<feature type="domain" description="Ionotropic glutamate receptor L-glutamate and glycine-binding" evidence="20">
    <location>
        <begin position="441"/>
        <end position="507"/>
    </location>
</feature>
<feature type="domain" description="Ionotropic glutamate receptor C-terminal" evidence="19">
    <location>
        <begin position="431"/>
        <end position="800"/>
    </location>
</feature>
<keyword evidence="4 18" id="KW-0812">Transmembrane</keyword>
<evidence type="ECO:0000256" key="4">
    <source>
        <dbReference type="ARBA" id="ARBA00022692"/>
    </source>
</evidence>
<feature type="transmembrane region" description="Helical" evidence="18">
    <location>
        <begin position="44"/>
        <end position="69"/>
    </location>
</feature>
<dbReference type="SMART" id="SM00079">
    <property type="entry name" value="PBPe"/>
    <property type="match status" value="1"/>
</dbReference>
<dbReference type="SUPFAM" id="SSF53850">
    <property type="entry name" value="Periplasmic binding protein-like II"/>
    <property type="match status" value="1"/>
</dbReference>
<dbReference type="PANTHER" id="PTHR18966">
    <property type="entry name" value="IONOTROPIC GLUTAMATE RECEPTOR"/>
    <property type="match status" value="1"/>
</dbReference>
<feature type="binding site" evidence="15">
    <location>
        <position position="518"/>
    </location>
    <ligand>
        <name>L-glutamate</name>
        <dbReference type="ChEBI" id="CHEBI:29985"/>
    </ligand>
</feature>
<keyword evidence="12" id="KW-1071">Ligand-gated ion channel</keyword>
<protein>
    <submittedName>
        <fullName evidence="22">Glutamate receptor ionotropic, kainate 2-like</fullName>
    </submittedName>
</protein>
<evidence type="ECO:0000256" key="14">
    <source>
        <dbReference type="ARBA" id="ARBA00034100"/>
    </source>
</evidence>
<feature type="transmembrane region" description="Helical" evidence="18">
    <location>
        <begin position="824"/>
        <end position="846"/>
    </location>
</feature>
<dbReference type="InterPro" id="IPR015683">
    <property type="entry name" value="Ionotropic_Glu_rcpt"/>
</dbReference>
<evidence type="ECO:0000256" key="8">
    <source>
        <dbReference type="ARBA" id="ARBA00023136"/>
    </source>
</evidence>
<organism evidence="21 22">
    <name type="scientific">Branchiostoma belcheri</name>
    <name type="common">Amphioxus</name>
    <dbReference type="NCBI Taxonomy" id="7741"/>
    <lineage>
        <taxon>Eukaryota</taxon>
        <taxon>Metazoa</taxon>
        <taxon>Chordata</taxon>
        <taxon>Cephalochordata</taxon>
        <taxon>Leptocardii</taxon>
        <taxon>Amphioxiformes</taxon>
        <taxon>Branchiostomatidae</taxon>
        <taxon>Branchiostoma</taxon>
    </lineage>
</organism>
<keyword evidence="6" id="KW-0770">Synapse</keyword>
<dbReference type="InterPro" id="IPR001320">
    <property type="entry name" value="Iontro_rcpt_C"/>
</dbReference>
<accession>A0A6P5AHF3</accession>
<evidence type="ECO:0000256" key="12">
    <source>
        <dbReference type="ARBA" id="ARBA00023286"/>
    </source>
</evidence>
<reference evidence="22" key="1">
    <citation type="submission" date="2025-08" db="UniProtKB">
        <authorList>
            <consortium name="RefSeq"/>
        </authorList>
    </citation>
    <scope>IDENTIFICATION</scope>
    <source>
        <tissue evidence="22">Gonad</tissue>
    </source>
</reference>
<keyword evidence="3" id="KW-1003">Cell membrane</keyword>
<dbReference type="SUPFAM" id="SSF53822">
    <property type="entry name" value="Periplasmic binding protein-like I"/>
    <property type="match status" value="1"/>
</dbReference>
<dbReference type="InterPro" id="IPR001828">
    <property type="entry name" value="ANF_lig-bd_rcpt"/>
</dbReference>
<keyword evidence="5 18" id="KW-1133">Transmembrane helix</keyword>
<dbReference type="GO" id="GO:0038023">
    <property type="term" value="F:signaling receptor activity"/>
    <property type="evidence" value="ECO:0007669"/>
    <property type="project" value="InterPro"/>
</dbReference>
<comment type="subcellular location">
    <subcellularLocation>
        <location evidence="1">Cell membrane</location>
        <topology evidence="1">Multi-pass membrane protein</topology>
    </subcellularLocation>
    <subcellularLocation>
        <location evidence="14">Postsynaptic cell membrane</location>
    </subcellularLocation>
</comment>
<dbReference type="GeneID" id="109486375"/>
<dbReference type="Pfam" id="PF01094">
    <property type="entry name" value="ANF_receptor"/>
    <property type="match status" value="1"/>
</dbReference>
<keyword evidence="9" id="KW-0675">Receptor</keyword>
<dbReference type="Gene3D" id="3.40.190.10">
    <property type="entry name" value="Periplasmic binding protein-like II"/>
    <property type="match status" value="2"/>
</dbReference>
<dbReference type="OrthoDB" id="5984008at2759"/>
<feature type="transmembrane region" description="Helical" evidence="18">
    <location>
        <begin position="640"/>
        <end position="659"/>
    </location>
</feature>
<dbReference type="AlphaFoldDB" id="A0A6P5AHF3"/>